<dbReference type="Gene3D" id="1.20.1280.50">
    <property type="match status" value="1"/>
</dbReference>
<protein>
    <recommendedName>
        <fullName evidence="1">F-box domain-containing protein</fullName>
    </recommendedName>
</protein>
<proteinExistence type="predicted"/>
<feature type="domain" description="F-box" evidence="1">
    <location>
        <begin position="10"/>
        <end position="55"/>
    </location>
</feature>
<dbReference type="PROSITE" id="PS50181">
    <property type="entry name" value="FBOX"/>
    <property type="match status" value="1"/>
</dbReference>
<accession>F8P8J3</accession>
<dbReference type="InterPro" id="IPR032675">
    <property type="entry name" value="LRR_dom_sf"/>
</dbReference>
<dbReference type="GeneID" id="18815654"/>
<dbReference type="HOGENOM" id="CLU_036643_1_0_1"/>
<dbReference type="InterPro" id="IPR001810">
    <property type="entry name" value="F-box_dom"/>
</dbReference>
<organism>
    <name type="scientific">Serpula lacrymans var. lacrymans (strain S7.9)</name>
    <name type="common">Dry rot fungus</name>
    <dbReference type="NCBI Taxonomy" id="578457"/>
    <lineage>
        <taxon>Eukaryota</taxon>
        <taxon>Fungi</taxon>
        <taxon>Dikarya</taxon>
        <taxon>Basidiomycota</taxon>
        <taxon>Agaricomycotina</taxon>
        <taxon>Agaricomycetes</taxon>
        <taxon>Agaricomycetidae</taxon>
        <taxon>Boletales</taxon>
        <taxon>Coniophorineae</taxon>
        <taxon>Serpulaceae</taxon>
        <taxon>Serpula</taxon>
    </lineage>
</organism>
<reference evidence="2" key="1">
    <citation type="submission" date="2011-04" db="EMBL/GenBank/DDBJ databases">
        <title>Evolution of plant cell wall degrading machinery underlies the functional diversity of forest fungi.</title>
        <authorList>
            <consortium name="US DOE Joint Genome Institute (JGI-PGF)"/>
            <person name="Eastwood D.C."/>
            <person name="Floudas D."/>
            <person name="Binder M."/>
            <person name="Majcherczyk A."/>
            <person name="Schneider P."/>
            <person name="Aerts A."/>
            <person name="Asiegbu F.O."/>
            <person name="Baker S.E."/>
            <person name="Barry K."/>
            <person name="Bendiksby M."/>
            <person name="Blumentritt M."/>
            <person name="Coutinho P.M."/>
            <person name="Cullen D."/>
            <person name="Cullen D."/>
            <person name="Gathman A."/>
            <person name="Goodell B."/>
            <person name="Henrissat B."/>
            <person name="Ihrmark K."/>
            <person name="Kauserud H."/>
            <person name="Kohler A."/>
            <person name="LaButti K."/>
            <person name="Lapidus A."/>
            <person name="Lavin J.L."/>
            <person name="Lee Y.-H."/>
            <person name="Lindquist E."/>
            <person name="Lilly W."/>
            <person name="Lucas S."/>
            <person name="Morin E."/>
            <person name="Murat C."/>
            <person name="Oguiza J.A."/>
            <person name="Park J."/>
            <person name="Pisabarro A.G."/>
            <person name="Riley R."/>
            <person name="Rosling A."/>
            <person name="Salamov A."/>
            <person name="Schmidt O."/>
            <person name="Schmutz J."/>
            <person name="Skrede I."/>
            <person name="Stenlid J."/>
            <person name="Wiebenga A."/>
            <person name="Xie X."/>
            <person name="Kues U."/>
            <person name="Hibbett D.S."/>
            <person name="Hoffmeister D."/>
            <person name="Hogberg N."/>
            <person name="Martin F."/>
            <person name="Grigoriev I.V."/>
            <person name="Watkinson S.C."/>
        </authorList>
    </citation>
    <scope>NUCLEOTIDE SEQUENCE</scope>
    <source>
        <strain evidence="2">S7.9</strain>
    </source>
</reference>
<dbReference type="Proteomes" id="UP000008064">
    <property type="component" value="Unassembled WGS sequence"/>
</dbReference>
<name>F8P8J3_SERL9</name>
<dbReference type="OrthoDB" id="3247499at2759"/>
<dbReference type="SUPFAM" id="SSF52047">
    <property type="entry name" value="RNI-like"/>
    <property type="match status" value="1"/>
</dbReference>
<dbReference type="Pfam" id="PF12937">
    <property type="entry name" value="F-box-like"/>
    <property type="match status" value="1"/>
</dbReference>
<evidence type="ECO:0000313" key="2">
    <source>
        <dbReference type="EMBL" id="EGO20749.1"/>
    </source>
</evidence>
<gene>
    <name evidence="2" type="ORF">SERLADRAFT_442082</name>
</gene>
<sequence length="391" mass="43210">MGETVAALGAHSDPSLPNETLITIFHGLAPSVLTRLARVCGRWKIVAEWILYSNITITETFSSTYRYPYCTVRCCKTIAQYPHLASGVKRFQLRWTSQRETQHTHGMYLEMALLDISQAIGCMTTLEVLDLSLGLADYYSTSVLPHAQHTFPLLHQISLSGLGHYPQNALNPFLNAVPSIHHLRLTDSREQLLVLPCALPSLVSFCGCPRAAATVLPGRPVQSLALIGQDYVTDVDLSQMALTSVPLRYLDLSAMSVTPTLLRNVSRFLSTVESLKVKLALRHTLHYALSGIRLLAALSHPLGAFQRLSTLDLSPTHIDGDGLRSLDGNGAEESSICQSWHTACPSLRRVVFPSKTEWLYKQESGTWVPVLDQGSRRRPLWSPSTKKFAAP</sequence>
<dbReference type="InterPro" id="IPR036047">
    <property type="entry name" value="F-box-like_dom_sf"/>
</dbReference>
<evidence type="ECO:0000259" key="1">
    <source>
        <dbReference type="PROSITE" id="PS50181"/>
    </source>
</evidence>
<dbReference type="RefSeq" id="XP_007322715.1">
    <property type="nucleotide sequence ID" value="XM_007322653.1"/>
</dbReference>
<dbReference type="AlphaFoldDB" id="F8P8J3"/>
<dbReference type="SUPFAM" id="SSF81383">
    <property type="entry name" value="F-box domain"/>
    <property type="match status" value="1"/>
</dbReference>
<dbReference type="KEGG" id="sla:SERLADRAFT_442082"/>
<dbReference type="Gene3D" id="3.80.10.10">
    <property type="entry name" value="Ribonuclease Inhibitor"/>
    <property type="match status" value="1"/>
</dbReference>
<dbReference type="EMBL" id="GL945440">
    <property type="protein sequence ID" value="EGO20749.1"/>
    <property type="molecule type" value="Genomic_DNA"/>
</dbReference>